<accession>A0A9X1QZI2</accession>
<evidence type="ECO:0000256" key="1">
    <source>
        <dbReference type="SAM" id="Phobius"/>
    </source>
</evidence>
<name>A0A9X1QZI2_9FLAO</name>
<gene>
    <name evidence="2" type="ORF">K8089_12905</name>
</gene>
<dbReference type="EMBL" id="JAIRBA010000028">
    <property type="protein sequence ID" value="MCG2419923.1"/>
    <property type="molecule type" value="Genomic_DNA"/>
</dbReference>
<keyword evidence="1" id="KW-1133">Transmembrane helix</keyword>
<feature type="transmembrane region" description="Helical" evidence="1">
    <location>
        <begin position="109"/>
        <end position="128"/>
    </location>
</feature>
<sequence length="131" mass="14887">MIITAAKWISILFGVFIILVGFIMLYAPKKARAILRKAGSTNFINYAEITIRLIPAIAMILYADFSKFPIAFKIFGWVMVLTSAILYIVPRKTHHSFSLKSAERLKPIYFQLISPFAMLLGGLIIYNVNWV</sequence>
<keyword evidence="1" id="KW-0472">Membrane</keyword>
<evidence type="ECO:0000313" key="3">
    <source>
        <dbReference type="Proteomes" id="UP001139461"/>
    </source>
</evidence>
<proteinExistence type="predicted"/>
<evidence type="ECO:0000313" key="2">
    <source>
        <dbReference type="EMBL" id="MCG2419923.1"/>
    </source>
</evidence>
<reference evidence="2" key="1">
    <citation type="submission" date="2021-09" db="EMBL/GenBank/DDBJ databases">
        <title>Genome of Aequorivita sp. strain F47161.</title>
        <authorList>
            <person name="Wang Y."/>
        </authorList>
    </citation>
    <scope>NUCLEOTIDE SEQUENCE</scope>
    <source>
        <strain evidence="2">F47161</strain>
    </source>
</reference>
<dbReference type="Proteomes" id="UP001139461">
    <property type="component" value="Unassembled WGS sequence"/>
</dbReference>
<feature type="transmembrane region" description="Helical" evidence="1">
    <location>
        <begin position="68"/>
        <end position="89"/>
    </location>
</feature>
<protein>
    <submittedName>
        <fullName evidence="2">Uncharacterized protein</fullName>
    </submittedName>
</protein>
<keyword evidence="1" id="KW-0812">Transmembrane</keyword>
<keyword evidence="3" id="KW-1185">Reference proteome</keyword>
<dbReference type="AlphaFoldDB" id="A0A9X1QZI2"/>
<dbReference type="RefSeq" id="WP_237603708.1">
    <property type="nucleotide sequence ID" value="NZ_JAIRBA010000028.1"/>
</dbReference>
<comment type="caution">
    <text evidence="2">The sequence shown here is derived from an EMBL/GenBank/DDBJ whole genome shotgun (WGS) entry which is preliminary data.</text>
</comment>
<organism evidence="2 3">
    <name type="scientific">Aequorivita vitellina</name>
    <dbReference type="NCBI Taxonomy" id="2874475"/>
    <lineage>
        <taxon>Bacteria</taxon>
        <taxon>Pseudomonadati</taxon>
        <taxon>Bacteroidota</taxon>
        <taxon>Flavobacteriia</taxon>
        <taxon>Flavobacteriales</taxon>
        <taxon>Flavobacteriaceae</taxon>
        <taxon>Aequorivita</taxon>
    </lineage>
</organism>
<feature type="transmembrane region" description="Helical" evidence="1">
    <location>
        <begin position="6"/>
        <end position="27"/>
    </location>
</feature>